<keyword evidence="4" id="KW-1185">Reference proteome</keyword>
<keyword evidence="1" id="KW-0732">Signal</keyword>
<dbReference type="PROSITE" id="PS51677">
    <property type="entry name" value="NODB"/>
    <property type="match status" value="1"/>
</dbReference>
<organism evidence="3 4">
    <name type="scientific">Paenalcaligenes hermetiae</name>
    <dbReference type="NCBI Taxonomy" id="1157987"/>
    <lineage>
        <taxon>Bacteria</taxon>
        <taxon>Pseudomonadati</taxon>
        <taxon>Pseudomonadota</taxon>
        <taxon>Betaproteobacteria</taxon>
        <taxon>Burkholderiales</taxon>
        <taxon>Alcaligenaceae</taxon>
        <taxon>Paenalcaligenes</taxon>
    </lineage>
</organism>
<dbReference type="Pfam" id="PF01522">
    <property type="entry name" value="Polysacc_deac_1"/>
    <property type="match status" value="1"/>
</dbReference>
<protein>
    <submittedName>
        <fullName evidence="3">Polysaccharide deacetylase family protein</fullName>
    </submittedName>
</protein>
<dbReference type="InterPro" id="IPR002509">
    <property type="entry name" value="NODB_dom"/>
</dbReference>
<evidence type="ECO:0000313" key="4">
    <source>
        <dbReference type="Proteomes" id="UP001500227"/>
    </source>
</evidence>
<dbReference type="InterPro" id="IPR051398">
    <property type="entry name" value="Polysacch_Deacetylase"/>
</dbReference>
<dbReference type="EMBL" id="BAABKD010000008">
    <property type="protein sequence ID" value="GAA5087866.1"/>
    <property type="molecule type" value="Genomic_DNA"/>
</dbReference>
<dbReference type="SUPFAM" id="SSF88713">
    <property type="entry name" value="Glycoside hydrolase/deacetylase"/>
    <property type="match status" value="1"/>
</dbReference>
<gene>
    <name evidence="3" type="ORF">GCM10023337_08780</name>
</gene>
<evidence type="ECO:0000313" key="3">
    <source>
        <dbReference type="EMBL" id="GAA5087866.1"/>
    </source>
</evidence>
<comment type="caution">
    <text evidence="3">The sequence shown here is derived from an EMBL/GenBank/DDBJ whole genome shotgun (WGS) entry which is preliminary data.</text>
</comment>
<dbReference type="PANTHER" id="PTHR34216:SF13">
    <property type="entry name" value="XYLANASE_CHITIN DEACETYLASE"/>
    <property type="match status" value="1"/>
</dbReference>
<sequence>MIKPSVPVLMYHHVRPEGGMIACTPEHFEDQLRWLQKNHYKSLTLDEFAQHLQGKPVGKAVLITFDDGYLDNWVYAFPLLKKYGFHATIFLVTSWLQHGAVRPNTESQAPLPDCPEHRVCETLIAQQRSDEVILRWSEVQTMRESGLVEFHSHTHTHTRWDLDSGVDKNEKMRWELQASRQTLRQELGGVSSHLCWPQGYFDADYVRIAQDLGFVYLYTTQPFGRNTSATSPAYIHRFAVRNRPGKTLGKRIRASHHPLIAPFFNSFKQWRRARRLA</sequence>
<name>A0ABP9M1X9_9BURK</name>
<evidence type="ECO:0000259" key="2">
    <source>
        <dbReference type="PROSITE" id="PS51677"/>
    </source>
</evidence>
<dbReference type="Proteomes" id="UP001500227">
    <property type="component" value="Unassembled WGS sequence"/>
</dbReference>
<evidence type="ECO:0000256" key="1">
    <source>
        <dbReference type="ARBA" id="ARBA00022729"/>
    </source>
</evidence>
<dbReference type="InterPro" id="IPR011330">
    <property type="entry name" value="Glyco_hydro/deAcase_b/a-brl"/>
</dbReference>
<dbReference type="PANTHER" id="PTHR34216">
    <property type="match status" value="1"/>
</dbReference>
<accession>A0ABP9M1X9</accession>
<dbReference type="Gene3D" id="3.20.20.370">
    <property type="entry name" value="Glycoside hydrolase/deacetylase"/>
    <property type="match status" value="1"/>
</dbReference>
<proteinExistence type="predicted"/>
<reference evidence="4" key="1">
    <citation type="journal article" date="2019" name="Int. J. Syst. Evol. Microbiol.">
        <title>The Global Catalogue of Microorganisms (GCM) 10K type strain sequencing project: providing services to taxonomists for standard genome sequencing and annotation.</title>
        <authorList>
            <consortium name="The Broad Institute Genomics Platform"/>
            <consortium name="The Broad Institute Genome Sequencing Center for Infectious Disease"/>
            <person name="Wu L."/>
            <person name="Ma J."/>
        </authorList>
    </citation>
    <scope>NUCLEOTIDE SEQUENCE [LARGE SCALE GENOMIC DNA]</scope>
    <source>
        <strain evidence="4">JCM 18423</strain>
    </source>
</reference>
<dbReference type="CDD" id="cd10969">
    <property type="entry name" value="CE4_Ecf1_like_5s"/>
    <property type="match status" value="1"/>
</dbReference>
<dbReference type="RefSeq" id="WP_345369920.1">
    <property type="nucleotide sequence ID" value="NZ_BAABKD010000008.1"/>
</dbReference>
<feature type="domain" description="NodB homology" evidence="2">
    <location>
        <begin position="59"/>
        <end position="277"/>
    </location>
</feature>